<dbReference type="Proteomes" id="UP000189739">
    <property type="component" value="Unassembled WGS sequence"/>
</dbReference>
<protein>
    <recommendedName>
        <fullName evidence="3">P/Homo B domain-containing protein</fullName>
    </recommendedName>
</protein>
<dbReference type="OrthoDB" id="796952at2"/>
<evidence type="ECO:0000313" key="2">
    <source>
        <dbReference type="Proteomes" id="UP000189739"/>
    </source>
</evidence>
<dbReference type="AlphaFoldDB" id="A0A1S9P880"/>
<accession>A0A1S9P880</accession>
<organism evidence="1 2">
    <name type="scientific">Mucilaginibacter pedocola</name>
    <dbReference type="NCBI Taxonomy" id="1792845"/>
    <lineage>
        <taxon>Bacteria</taxon>
        <taxon>Pseudomonadati</taxon>
        <taxon>Bacteroidota</taxon>
        <taxon>Sphingobacteriia</taxon>
        <taxon>Sphingobacteriales</taxon>
        <taxon>Sphingobacteriaceae</taxon>
        <taxon>Mucilaginibacter</taxon>
    </lineage>
</organism>
<dbReference type="STRING" id="1792845.BC343_16600"/>
<dbReference type="RefSeq" id="WP_078351013.1">
    <property type="nucleotide sequence ID" value="NZ_MBTF01000037.1"/>
</dbReference>
<comment type="caution">
    <text evidence="1">The sequence shown here is derived from an EMBL/GenBank/DDBJ whole genome shotgun (WGS) entry which is preliminary data.</text>
</comment>
<dbReference type="EMBL" id="MBTF01000037">
    <property type="protein sequence ID" value="OOQ57139.1"/>
    <property type="molecule type" value="Genomic_DNA"/>
</dbReference>
<keyword evidence="2" id="KW-1185">Reference proteome</keyword>
<gene>
    <name evidence="1" type="ORF">BC343_16600</name>
</gene>
<proteinExistence type="predicted"/>
<sequence length="143" mass="15069">MDISSNQLSFATLTGDYPAVNIPSATTANTITLVATGQTHGSIITDLLFRSLDTTTRNFDIILCTTGAQTTAENAVVQVSIPASSGNTGVTSLASLASLAPALFDIDMAGNRVINLESTWSIYVKNTSATTGAFYVRAKRRNF</sequence>
<reference evidence="1 2" key="1">
    <citation type="submission" date="2016-07" db="EMBL/GenBank/DDBJ databases">
        <title>Genomic analysis of zinc-resistant bacterium Mucilaginibacter pedocola TBZ30.</title>
        <authorList>
            <person name="Huang J."/>
            <person name="Tang J."/>
        </authorList>
    </citation>
    <scope>NUCLEOTIDE SEQUENCE [LARGE SCALE GENOMIC DNA]</scope>
    <source>
        <strain evidence="1 2">TBZ30</strain>
    </source>
</reference>
<name>A0A1S9P880_9SPHI</name>
<evidence type="ECO:0008006" key="3">
    <source>
        <dbReference type="Google" id="ProtNLM"/>
    </source>
</evidence>
<evidence type="ECO:0000313" key="1">
    <source>
        <dbReference type="EMBL" id="OOQ57139.1"/>
    </source>
</evidence>